<keyword evidence="4" id="KW-1185">Reference proteome</keyword>
<organism evidence="3 4">
    <name type="scientific">Paenibacillus septentrionalis</name>
    <dbReference type="NCBI Taxonomy" id="429342"/>
    <lineage>
        <taxon>Bacteria</taxon>
        <taxon>Bacillati</taxon>
        <taxon>Bacillota</taxon>
        <taxon>Bacilli</taxon>
        <taxon>Bacillales</taxon>
        <taxon>Paenibacillaceae</taxon>
        <taxon>Paenibacillus</taxon>
    </lineage>
</organism>
<evidence type="ECO:0000259" key="2">
    <source>
        <dbReference type="Pfam" id="PF01593"/>
    </source>
</evidence>
<dbReference type="InterPro" id="IPR036188">
    <property type="entry name" value="FAD/NAD-bd_sf"/>
</dbReference>
<dbReference type="PANTHER" id="PTHR43734:SF1">
    <property type="entry name" value="PHYTOENE DESATURASE"/>
    <property type="match status" value="1"/>
</dbReference>
<comment type="similarity">
    <text evidence="1">Belongs to the carotenoid/retinoid oxidoreductase family. CrtN subfamily.</text>
</comment>
<evidence type="ECO:0000313" key="3">
    <source>
        <dbReference type="EMBL" id="MFC6334136.1"/>
    </source>
</evidence>
<name>A0ABW1V9P2_9BACL</name>
<dbReference type="EMBL" id="JBHSTE010000005">
    <property type="protein sequence ID" value="MFC6334136.1"/>
    <property type="molecule type" value="Genomic_DNA"/>
</dbReference>
<dbReference type="Gene3D" id="3.50.50.60">
    <property type="entry name" value="FAD/NAD(P)-binding domain"/>
    <property type="match status" value="1"/>
</dbReference>
<dbReference type="Pfam" id="PF01593">
    <property type="entry name" value="Amino_oxidase"/>
    <property type="match status" value="1"/>
</dbReference>
<protein>
    <submittedName>
        <fullName evidence="3">Phytoene desaturase family protein</fullName>
    </submittedName>
</protein>
<reference evidence="4" key="1">
    <citation type="journal article" date="2019" name="Int. J. Syst. Evol. Microbiol.">
        <title>The Global Catalogue of Microorganisms (GCM) 10K type strain sequencing project: providing services to taxonomists for standard genome sequencing and annotation.</title>
        <authorList>
            <consortium name="The Broad Institute Genomics Platform"/>
            <consortium name="The Broad Institute Genome Sequencing Center for Infectious Disease"/>
            <person name="Wu L."/>
            <person name="Ma J."/>
        </authorList>
    </citation>
    <scope>NUCLEOTIDE SEQUENCE [LARGE SCALE GENOMIC DNA]</scope>
    <source>
        <strain evidence="4">PCU 280</strain>
    </source>
</reference>
<dbReference type="PRINTS" id="PR00368">
    <property type="entry name" value="FADPNR"/>
</dbReference>
<dbReference type="InterPro" id="IPR002937">
    <property type="entry name" value="Amino_oxidase"/>
</dbReference>
<dbReference type="RefSeq" id="WP_379236340.1">
    <property type="nucleotide sequence ID" value="NZ_JBHSTE010000005.1"/>
</dbReference>
<sequence length="428" mass="47768">MTYKWNYDVLIIGAGLAGYTAAHFTAKSNLSVMLLEKSRTTGGRAKTNIMNGHYFNLGPHAVYRKGVGYAILEQLGIRVSGQSPKLDGELYDNGSTHAAPFYLGGMLSTTYLNWKQRLEWLNAVWHIFRFVPEHAADQTYQQWIEKHAHSEKVRHLLRSLGRLATYCHAPELVSAKTTLSHIKQALGGVLYLDGGWQSMIDQLHNRAVMLGVEVKAGNGVKQIEPLAGGGFRIVLTDGEELLTKTVIYTAGPQELLGMLGDHALPVQQSFFSRIIPVKGAVLDVALSQLPRPQRLFAIGTEEPYYYSVHSNYARLSDNRNAVILHVQKYLHPADQADPKHVKTELEHVLEQLQPGWKSYKLAWRFMPHVTVNQRLPKAGDNEELKQALTAMPGLYLAGDWSSPDYMLLDGALSSAKAAAERLISQFER</sequence>
<dbReference type="SUPFAM" id="SSF51905">
    <property type="entry name" value="FAD/NAD(P)-binding domain"/>
    <property type="match status" value="1"/>
</dbReference>
<proteinExistence type="inferred from homology"/>
<dbReference type="Gene3D" id="3.90.660.50">
    <property type="match status" value="1"/>
</dbReference>
<dbReference type="PANTHER" id="PTHR43734">
    <property type="entry name" value="PHYTOENE DESATURASE"/>
    <property type="match status" value="1"/>
</dbReference>
<dbReference type="Proteomes" id="UP001596233">
    <property type="component" value="Unassembled WGS sequence"/>
</dbReference>
<evidence type="ECO:0000313" key="4">
    <source>
        <dbReference type="Proteomes" id="UP001596233"/>
    </source>
</evidence>
<evidence type="ECO:0000256" key="1">
    <source>
        <dbReference type="ARBA" id="ARBA00038322"/>
    </source>
</evidence>
<comment type="caution">
    <text evidence="3">The sequence shown here is derived from an EMBL/GenBank/DDBJ whole genome shotgun (WGS) entry which is preliminary data.</text>
</comment>
<gene>
    <name evidence="3" type="ORF">ACFP56_16025</name>
</gene>
<accession>A0ABW1V9P2</accession>
<feature type="domain" description="Amine oxidase" evidence="2">
    <location>
        <begin position="20"/>
        <end position="423"/>
    </location>
</feature>